<feature type="domain" description="Aerobactin siderophore biosynthesis IucA/IucC-like C-terminal" evidence="4">
    <location>
        <begin position="401"/>
        <end position="561"/>
    </location>
</feature>
<dbReference type="InterPro" id="IPR037455">
    <property type="entry name" value="LucA/IucC-like"/>
</dbReference>
<accession>A0ABY9TBS9</accession>
<comment type="pathway">
    <text evidence="1">Siderophore biosynthesis.</text>
</comment>
<comment type="similarity">
    <text evidence="2">Belongs to the IucA/IucC family.</text>
</comment>
<dbReference type="Proteomes" id="UP001256827">
    <property type="component" value="Chromosome"/>
</dbReference>
<dbReference type="InterPro" id="IPR022770">
    <property type="entry name" value="IucA/IucC-like_C"/>
</dbReference>
<evidence type="ECO:0000259" key="3">
    <source>
        <dbReference type="Pfam" id="PF04183"/>
    </source>
</evidence>
<dbReference type="Pfam" id="PF04183">
    <property type="entry name" value="IucA_IucC"/>
    <property type="match status" value="1"/>
</dbReference>
<proteinExistence type="inferred from homology"/>
<name>A0ABY9TBS9_BREBE</name>
<sequence length="573" mass="64139">MAGQQTDTTVSLRSAELAEQATVRAVLNSYVRETGAANLHADGAFLLALRSVGKTIRGTLTYVSLIGQHGYGPHFYEVGPDGRDRLLGTAELIELLLEELSVRAEGGLRKALVNQMKERIENSRRKMGIYVDHVMSQHRQAGDTFDCIRSEQSLYFGHPFHPYPKSTEGFAEGDLAAYCPELGAAFPLHYFAVHREWVSEEWLDGHGPVLPPVVIDSAEQHLGVEASEYAIVPMHPWQADYVSQLPEFQSLQHRGYIVSLGQLGPFLYPTSSVRTVWDPEGGYGYKLPLHVRITNLLRENTEEQVRRTMDGAKVIHHLKAELETDSFQILSETGYVSVRLGASESSTFSPALTVLHRPMAVDTTSTYVMASLLECFPGEAEPKLIQAMRQSTSGRVPDLKIWLGRYLEISLLPQLRLFAQFGIGFEAHLQNSLLSLKNGLPHCYYVRDLEGVSIVRHLAEEAGWIDTLVSRDSAVLYDESEVWRRIQYYLLVNHLGSLLHVIAAYLGEGEERCWQVVRELLLREQAGASGRLFSCIDDLLHAETLPAKANFLSCFLDRGERPLFIGIRNPLKA</sequence>
<evidence type="ECO:0000313" key="6">
    <source>
        <dbReference type="Proteomes" id="UP001256827"/>
    </source>
</evidence>
<evidence type="ECO:0000256" key="2">
    <source>
        <dbReference type="ARBA" id="ARBA00007832"/>
    </source>
</evidence>
<reference evidence="5 6" key="1">
    <citation type="submission" date="2023-09" db="EMBL/GenBank/DDBJ databases">
        <title>Complete Genome and Methylome dissection of Bacillus brevis NEB573 original source of BbsI restriction endonuclease.</title>
        <authorList>
            <person name="Fomenkov A."/>
            <person name="Roberts R.D."/>
        </authorList>
    </citation>
    <scope>NUCLEOTIDE SEQUENCE [LARGE SCALE GENOMIC DNA]</scope>
    <source>
        <strain evidence="5 6">NEB573</strain>
    </source>
</reference>
<dbReference type="InterPro" id="IPR007310">
    <property type="entry name" value="Aerobactin_biosyn_IucA/IucC_N"/>
</dbReference>
<keyword evidence="6" id="KW-1185">Reference proteome</keyword>
<dbReference type="EMBL" id="CP134050">
    <property type="protein sequence ID" value="WNC17516.1"/>
    <property type="molecule type" value="Genomic_DNA"/>
</dbReference>
<protein>
    <submittedName>
        <fullName evidence="5">IucA/IucC family protein</fullName>
    </submittedName>
</protein>
<dbReference type="PANTHER" id="PTHR34384">
    <property type="entry name" value="L-2,3-DIAMINOPROPANOATE--CITRATE LIGASE"/>
    <property type="match status" value="1"/>
</dbReference>
<dbReference type="RefSeq" id="WP_310773816.1">
    <property type="nucleotide sequence ID" value="NZ_CP134050.1"/>
</dbReference>
<dbReference type="PANTHER" id="PTHR34384:SF5">
    <property type="entry name" value="L-2,3-DIAMINOPROPANOATE--CITRATE LIGASE"/>
    <property type="match status" value="1"/>
</dbReference>
<evidence type="ECO:0000259" key="4">
    <source>
        <dbReference type="Pfam" id="PF06276"/>
    </source>
</evidence>
<feature type="domain" description="Aerobactin siderophore biosynthesis IucA/IucC N-terminal" evidence="3">
    <location>
        <begin position="147"/>
        <end position="373"/>
    </location>
</feature>
<evidence type="ECO:0000313" key="5">
    <source>
        <dbReference type="EMBL" id="WNC17516.1"/>
    </source>
</evidence>
<dbReference type="Pfam" id="PF06276">
    <property type="entry name" value="FhuF"/>
    <property type="match status" value="1"/>
</dbReference>
<organism evidence="5 6">
    <name type="scientific">Brevibacillus brevis</name>
    <name type="common">Bacillus brevis</name>
    <dbReference type="NCBI Taxonomy" id="1393"/>
    <lineage>
        <taxon>Bacteria</taxon>
        <taxon>Bacillati</taxon>
        <taxon>Bacillota</taxon>
        <taxon>Bacilli</taxon>
        <taxon>Bacillales</taxon>
        <taxon>Paenibacillaceae</taxon>
        <taxon>Brevibacillus</taxon>
    </lineage>
</organism>
<dbReference type="Gene3D" id="1.10.510.40">
    <property type="match status" value="1"/>
</dbReference>
<evidence type="ECO:0000256" key="1">
    <source>
        <dbReference type="ARBA" id="ARBA00004924"/>
    </source>
</evidence>
<gene>
    <name evidence="5" type="ORF">RGB73_14785</name>
</gene>